<protein>
    <submittedName>
        <fullName evidence="1">Uncharacterized protein</fullName>
    </submittedName>
</protein>
<reference evidence="1" key="1">
    <citation type="journal article" date="2015" name="Nature">
        <title>Complex archaea that bridge the gap between prokaryotes and eukaryotes.</title>
        <authorList>
            <person name="Spang A."/>
            <person name="Saw J.H."/>
            <person name="Jorgensen S.L."/>
            <person name="Zaremba-Niedzwiedzka K."/>
            <person name="Martijn J."/>
            <person name="Lind A.E."/>
            <person name="van Eijk R."/>
            <person name="Schleper C."/>
            <person name="Guy L."/>
            <person name="Ettema T.J."/>
        </authorList>
    </citation>
    <scope>NUCLEOTIDE SEQUENCE</scope>
</reference>
<name>A0A0F9HC54_9ZZZZ</name>
<feature type="non-terminal residue" evidence="1">
    <location>
        <position position="1"/>
    </location>
</feature>
<evidence type="ECO:0000313" key="1">
    <source>
        <dbReference type="EMBL" id="KKM00697.1"/>
    </source>
</evidence>
<comment type="caution">
    <text evidence="1">The sequence shown here is derived from an EMBL/GenBank/DDBJ whole genome shotgun (WGS) entry which is preliminary data.</text>
</comment>
<sequence>DGIIFRNSNAPEAPLADDKFHGARYAERVWEFLDSRR</sequence>
<dbReference type="AlphaFoldDB" id="A0A0F9HC54"/>
<accession>A0A0F9HC54</accession>
<dbReference type="EMBL" id="LAZR01017371">
    <property type="protein sequence ID" value="KKM00697.1"/>
    <property type="molecule type" value="Genomic_DNA"/>
</dbReference>
<proteinExistence type="predicted"/>
<organism evidence="1">
    <name type="scientific">marine sediment metagenome</name>
    <dbReference type="NCBI Taxonomy" id="412755"/>
    <lineage>
        <taxon>unclassified sequences</taxon>
        <taxon>metagenomes</taxon>
        <taxon>ecological metagenomes</taxon>
    </lineage>
</organism>
<gene>
    <name evidence="1" type="ORF">LCGC14_1801810</name>
</gene>